<feature type="transmembrane region" description="Helical" evidence="6">
    <location>
        <begin position="335"/>
        <end position="352"/>
    </location>
</feature>
<feature type="transmembrane region" description="Helical" evidence="6">
    <location>
        <begin position="391"/>
        <end position="410"/>
    </location>
</feature>
<dbReference type="Pfam" id="PF12698">
    <property type="entry name" value="ABC2_membrane_3"/>
    <property type="match status" value="1"/>
</dbReference>
<comment type="caution">
    <text evidence="8">The sequence shown here is derived from an EMBL/GenBank/DDBJ whole genome shotgun (WGS) entry which is preliminary data.</text>
</comment>
<dbReference type="PANTHER" id="PTHR30294:SF29">
    <property type="entry name" value="MULTIDRUG ABC TRANSPORTER PERMEASE YBHS-RELATED"/>
    <property type="match status" value="1"/>
</dbReference>
<dbReference type="GO" id="GO:0140359">
    <property type="term" value="F:ABC-type transporter activity"/>
    <property type="evidence" value="ECO:0007669"/>
    <property type="project" value="InterPro"/>
</dbReference>
<dbReference type="GO" id="GO:0005886">
    <property type="term" value="C:plasma membrane"/>
    <property type="evidence" value="ECO:0007669"/>
    <property type="project" value="UniProtKB-SubCell"/>
</dbReference>
<evidence type="ECO:0000256" key="4">
    <source>
        <dbReference type="ARBA" id="ARBA00022989"/>
    </source>
</evidence>
<dbReference type="Gene3D" id="3.40.1710.10">
    <property type="entry name" value="abc type-2 transporter like domain"/>
    <property type="match status" value="1"/>
</dbReference>
<evidence type="ECO:0000259" key="7">
    <source>
        <dbReference type="Pfam" id="PF12698"/>
    </source>
</evidence>
<evidence type="ECO:0000256" key="6">
    <source>
        <dbReference type="SAM" id="Phobius"/>
    </source>
</evidence>
<comment type="subcellular location">
    <subcellularLocation>
        <location evidence="1">Cell membrane</location>
        <topology evidence="1">Multi-pass membrane protein</topology>
    </subcellularLocation>
</comment>
<keyword evidence="5 6" id="KW-0472">Membrane</keyword>
<accession>A0A7C5YVV1</accession>
<keyword evidence="4 6" id="KW-1133">Transmembrane helix</keyword>
<name>A0A7C5YVV1_9CREN</name>
<evidence type="ECO:0000256" key="5">
    <source>
        <dbReference type="ARBA" id="ARBA00023136"/>
    </source>
</evidence>
<feature type="domain" description="ABC-2 type transporter transmembrane" evidence="7">
    <location>
        <begin position="22"/>
        <end position="408"/>
    </location>
</feature>
<dbReference type="AlphaFoldDB" id="A0A7C5YVV1"/>
<evidence type="ECO:0000256" key="2">
    <source>
        <dbReference type="ARBA" id="ARBA00022475"/>
    </source>
</evidence>
<evidence type="ECO:0000313" key="8">
    <source>
        <dbReference type="EMBL" id="HHR95695.1"/>
    </source>
</evidence>
<keyword evidence="3 6" id="KW-0812">Transmembrane</keyword>
<protein>
    <submittedName>
        <fullName evidence="8">ABC transporter permease</fullName>
    </submittedName>
</protein>
<organism evidence="8">
    <name type="scientific">Ignisphaera aggregans</name>
    <dbReference type="NCBI Taxonomy" id="334771"/>
    <lineage>
        <taxon>Archaea</taxon>
        <taxon>Thermoproteota</taxon>
        <taxon>Thermoprotei</taxon>
        <taxon>Desulfurococcales</taxon>
        <taxon>Desulfurococcaceae</taxon>
        <taxon>Ignisphaera</taxon>
    </lineage>
</organism>
<sequence>MVFIMFWVFVGKELKSIARDPKIIIAMFIVPLIIIIIFYAIIGYGLQQQITQAIKEGGSVALINLDNDLYSYRFISFLRDIGVEIKLLDPILSTNITKALEVANTKILYVIPKGFSENITRFSPTSIKIYIRLGSLTIGESSIVDLATRLVERFNDNITATIALEKGIPAEFIRGAITKESYAFIYNKVVSNPYILTTFLTLSGFFIPLIVLMLIMMASQLIVTSIAVEKEEKMFETLLSLPINRMSIIGAKLLVSILISIIYMSIYGLALFSYIFQVIGIGIDIGDIEMPYTFSLFILQRDLAITLILNSIGLAALMLMISLILGIFAEDVRTAQALIGNIIGPLVILAYMPMFIDISGMGQAYRALLSLIPIANTVFISKLAIINDIVAMYIAGLSNIAYGAILFLVIRKIVNSETIFTMKLKRFKKQRIAET</sequence>
<feature type="transmembrane region" description="Helical" evidence="6">
    <location>
        <begin position="306"/>
        <end position="329"/>
    </location>
</feature>
<dbReference type="InterPro" id="IPR051449">
    <property type="entry name" value="ABC-2_transporter_component"/>
</dbReference>
<gene>
    <name evidence="8" type="ORF">ENL47_02470</name>
</gene>
<dbReference type="PANTHER" id="PTHR30294">
    <property type="entry name" value="MEMBRANE COMPONENT OF ABC TRANSPORTER YHHJ-RELATED"/>
    <property type="match status" value="1"/>
</dbReference>
<evidence type="ECO:0000256" key="3">
    <source>
        <dbReference type="ARBA" id="ARBA00022692"/>
    </source>
</evidence>
<dbReference type="EMBL" id="DRUB01000043">
    <property type="protein sequence ID" value="HHR95695.1"/>
    <property type="molecule type" value="Genomic_DNA"/>
</dbReference>
<evidence type="ECO:0000256" key="1">
    <source>
        <dbReference type="ARBA" id="ARBA00004651"/>
    </source>
</evidence>
<keyword evidence="2" id="KW-1003">Cell membrane</keyword>
<proteinExistence type="predicted"/>
<feature type="transmembrane region" description="Helical" evidence="6">
    <location>
        <begin position="205"/>
        <end position="228"/>
    </location>
</feature>
<dbReference type="InterPro" id="IPR013525">
    <property type="entry name" value="ABC2_TM"/>
</dbReference>
<feature type="transmembrane region" description="Helical" evidence="6">
    <location>
        <begin position="274"/>
        <end position="299"/>
    </location>
</feature>
<reference evidence="8" key="1">
    <citation type="journal article" date="2020" name="mSystems">
        <title>Genome- and Community-Level Interaction Insights into Carbon Utilization and Element Cycling Functions of Hydrothermarchaeota in Hydrothermal Sediment.</title>
        <authorList>
            <person name="Zhou Z."/>
            <person name="Liu Y."/>
            <person name="Xu W."/>
            <person name="Pan J."/>
            <person name="Luo Z.H."/>
            <person name="Li M."/>
        </authorList>
    </citation>
    <scope>NUCLEOTIDE SEQUENCE [LARGE SCALE GENOMIC DNA]</scope>
    <source>
        <strain evidence="8">SpSt-1</strain>
    </source>
</reference>
<feature type="transmembrane region" description="Helical" evidence="6">
    <location>
        <begin position="23"/>
        <end position="46"/>
    </location>
</feature>